<gene>
    <name evidence="2" type="ORF">TTAC_LOCUS2689</name>
</gene>
<proteinExistence type="predicted"/>
<dbReference type="AlphaFoldDB" id="A0A0R3WPL4"/>
<feature type="region of interest" description="Disordered" evidence="1">
    <location>
        <begin position="111"/>
        <end position="182"/>
    </location>
</feature>
<reference evidence="4" key="1">
    <citation type="submission" date="2017-02" db="UniProtKB">
        <authorList>
            <consortium name="WormBaseParasite"/>
        </authorList>
    </citation>
    <scope>IDENTIFICATION</scope>
</reference>
<name>A0A0R3WPL4_HYDTA</name>
<evidence type="ECO:0000313" key="2">
    <source>
        <dbReference type="EMBL" id="VDM20887.1"/>
    </source>
</evidence>
<dbReference type="Proteomes" id="UP000274429">
    <property type="component" value="Unassembled WGS sequence"/>
</dbReference>
<reference evidence="2 3" key="2">
    <citation type="submission" date="2018-11" db="EMBL/GenBank/DDBJ databases">
        <authorList>
            <consortium name="Pathogen Informatics"/>
        </authorList>
    </citation>
    <scope>NUCLEOTIDE SEQUENCE [LARGE SCALE GENOMIC DNA]</scope>
</reference>
<keyword evidence="3" id="KW-1185">Reference proteome</keyword>
<organism evidence="4">
    <name type="scientific">Hydatigena taeniaeformis</name>
    <name type="common">Feline tapeworm</name>
    <name type="synonym">Taenia taeniaeformis</name>
    <dbReference type="NCBI Taxonomy" id="6205"/>
    <lineage>
        <taxon>Eukaryota</taxon>
        <taxon>Metazoa</taxon>
        <taxon>Spiralia</taxon>
        <taxon>Lophotrochozoa</taxon>
        <taxon>Platyhelminthes</taxon>
        <taxon>Cestoda</taxon>
        <taxon>Eucestoda</taxon>
        <taxon>Cyclophyllidea</taxon>
        <taxon>Taeniidae</taxon>
        <taxon>Hydatigera</taxon>
    </lineage>
</organism>
<accession>A0A0R3WPL4</accession>
<evidence type="ECO:0000313" key="4">
    <source>
        <dbReference type="WBParaSite" id="TTAC_0000270401-mRNA-1"/>
    </source>
</evidence>
<sequence>MEGGLITSIYSLFNIIRQLRNSSDNPHCRSESHDSPTLSSAAVVDAVDASDYPDDLENIEIEEEEEADARFAQQPPSASHAVPLSMLSSHPRTIKEVDEAELADSLAAISGPVGRRRPTPFSLSVSSPNAYDQASESFHSPPCPDPRRRRAATDAVSVSGSCSSGGGGGGSDSLKTSAGGISATPHVAPPISAPWYQPHIPRELALDMLSRQPVSLSHHFSETTKFTQVVTTRVCHGQ</sequence>
<dbReference type="WBParaSite" id="TTAC_0000270401-mRNA-1">
    <property type="protein sequence ID" value="TTAC_0000270401-mRNA-1"/>
    <property type="gene ID" value="TTAC_0000270401"/>
</dbReference>
<evidence type="ECO:0000313" key="3">
    <source>
        <dbReference type="Proteomes" id="UP000274429"/>
    </source>
</evidence>
<protein>
    <submittedName>
        <fullName evidence="2 4">Uncharacterized protein</fullName>
    </submittedName>
</protein>
<feature type="compositionally biased region" description="Polar residues" evidence="1">
    <location>
        <begin position="121"/>
        <end position="138"/>
    </location>
</feature>
<evidence type="ECO:0000256" key="1">
    <source>
        <dbReference type="SAM" id="MobiDB-lite"/>
    </source>
</evidence>
<dbReference type="EMBL" id="UYWX01001380">
    <property type="protein sequence ID" value="VDM20887.1"/>
    <property type="molecule type" value="Genomic_DNA"/>
</dbReference>